<gene>
    <name evidence="2" type="ORF">BJL86_2363</name>
</gene>
<name>A0A173LPG1_9ACTN</name>
<dbReference type="AlphaFoldDB" id="A0A173LPG1"/>
<evidence type="ECO:0000256" key="1">
    <source>
        <dbReference type="SAM" id="Phobius"/>
    </source>
</evidence>
<organism evidence="2 3">
    <name type="scientific">Dietzia timorensis</name>
    <dbReference type="NCBI Taxonomy" id="499555"/>
    <lineage>
        <taxon>Bacteria</taxon>
        <taxon>Bacillati</taxon>
        <taxon>Actinomycetota</taxon>
        <taxon>Actinomycetes</taxon>
        <taxon>Mycobacteriales</taxon>
        <taxon>Dietziaceae</taxon>
        <taxon>Dietzia</taxon>
    </lineage>
</organism>
<dbReference type="STRING" id="499555.BJL86_2363"/>
<feature type="transmembrane region" description="Helical" evidence="1">
    <location>
        <begin position="32"/>
        <end position="49"/>
    </location>
</feature>
<keyword evidence="3" id="KW-1185">Reference proteome</keyword>
<accession>A0A173LPG1</accession>
<evidence type="ECO:0000313" key="3">
    <source>
        <dbReference type="Proteomes" id="UP000186104"/>
    </source>
</evidence>
<dbReference type="Proteomes" id="UP000186104">
    <property type="component" value="Chromosome"/>
</dbReference>
<keyword evidence="1" id="KW-1133">Transmembrane helix</keyword>
<evidence type="ECO:0000313" key="2">
    <source>
        <dbReference type="EMBL" id="ANI93127.1"/>
    </source>
</evidence>
<sequence length="470" mass="50776">MSRYVDCAAAFLAVLVLVAAFFLPAPWAFVCLAVWAIGLAIFILVRARARGGPTADMNLLEGRTQPVGGPGSSVVVAQLEVRCSRAQLSRFAGSRPEGVAVSSDEPGRTFDAEALRSVVESDFVGHRSLIAWNLCSFPMHQYPGHPAEHAYKELLGPLRIVGRMWHILELHIDTAELTAPGGTATQAAGTVRARVQGLLAHRGFSTSTIPVHDHADLVRMWRDAPGEQRMLLSCRREPGGGFSLIMADGALTQARPLDSMTSYAPPEQGAGPIVGADENDLAVCIDLCGPHLRTVVLAGRFQSLEFLILRSAALGQRAVAVADNPDRWHGLTVAAGIDVVYSQFTIDSALANGQPSSLPEELVQLCDVVYWDSEVEVPRHLTARAGSPTICRVLTGDIEDIERKFARREFRDADLLVDGRVSGWFTIHTRGELSDDRPRRVTVQAVETAAEIACLAEGRLAPKPFATLTV</sequence>
<keyword evidence="1" id="KW-0472">Membrane</keyword>
<reference evidence="2 3" key="1">
    <citation type="submission" date="2016-06" db="EMBL/GenBank/DDBJ databases">
        <title>Complete genome sequence of a saline-alkali tolerant type strain Dietzia timorensis ID05-A0528T.</title>
        <authorList>
            <person name="Wu X."/>
        </authorList>
    </citation>
    <scope>NUCLEOTIDE SEQUENCE [LARGE SCALE GENOMIC DNA]</scope>
    <source>
        <strain evidence="2 3">ID05-A0528</strain>
    </source>
</reference>
<protein>
    <submittedName>
        <fullName evidence="2">Uncharacterized protein</fullName>
    </submittedName>
</protein>
<keyword evidence="1" id="KW-0812">Transmembrane</keyword>
<dbReference type="EMBL" id="CP015961">
    <property type="protein sequence ID" value="ANI93127.1"/>
    <property type="molecule type" value="Genomic_DNA"/>
</dbReference>
<proteinExistence type="predicted"/>
<dbReference type="KEGG" id="dtm:BJL86_2363"/>